<dbReference type="InterPro" id="IPR029070">
    <property type="entry name" value="Chitinase_insertion_sf"/>
</dbReference>
<dbReference type="InterPro" id="IPR050314">
    <property type="entry name" value="Glycosyl_Hydrlase_18"/>
</dbReference>
<reference evidence="10" key="2">
    <citation type="submission" date="2020-09" db="EMBL/GenBank/DDBJ databases">
        <authorList>
            <person name="Sun Q."/>
            <person name="Ohkuma M."/>
        </authorList>
    </citation>
    <scope>NUCLEOTIDE SEQUENCE</scope>
    <source>
        <strain evidence="10">JCM 12580</strain>
    </source>
</reference>
<dbReference type="PANTHER" id="PTHR11177:SF317">
    <property type="entry name" value="CHITINASE 12-RELATED"/>
    <property type="match status" value="1"/>
</dbReference>
<evidence type="ECO:0000256" key="3">
    <source>
        <dbReference type="ARBA" id="ARBA00022801"/>
    </source>
</evidence>
<organism evidence="10 11">
    <name type="scientific">Lentibacillus kapialis</name>
    <dbReference type="NCBI Taxonomy" id="340214"/>
    <lineage>
        <taxon>Bacteria</taxon>
        <taxon>Bacillati</taxon>
        <taxon>Bacillota</taxon>
        <taxon>Bacilli</taxon>
        <taxon>Bacillales</taxon>
        <taxon>Bacillaceae</taxon>
        <taxon>Lentibacillus</taxon>
    </lineage>
</organism>
<evidence type="ECO:0000256" key="1">
    <source>
        <dbReference type="ARBA" id="ARBA00000822"/>
    </source>
</evidence>
<dbReference type="AlphaFoldDB" id="A0A917UZD9"/>
<keyword evidence="3 6" id="KW-0378">Hydrolase</keyword>
<dbReference type="InterPro" id="IPR017853">
    <property type="entry name" value="GH"/>
</dbReference>
<name>A0A917UZD9_9BACI</name>
<keyword evidence="5 6" id="KW-0326">Glycosidase</keyword>
<evidence type="ECO:0000256" key="2">
    <source>
        <dbReference type="ARBA" id="ARBA00012729"/>
    </source>
</evidence>
<dbReference type="SUPFAM" id="SSF51445">
    <property type="entry name" value="(Trans)glycosidases"/>
    <property type="match status" value="1"/>
</dbReference>
<dbReference type="InterPro" id="IPR054470">
    <property type="entry name" value="FIMAH_dom"/>
</dbReference>
<comment type="caution">
    <text evidence="10">The sequence shown here is derived from an EMBL/GenBank/DDBJ whole genome shotgun (WGS) entry which is preliminary data.</text>
</comment>
<dbReference type="SUPFAM" id="SSF54556">
    <property type="entry name" value="Chitinase insertion domain"/>
    <property type="match status" value="1"/>
</dbReference>
<dbReference type="Gene3D" id="3.20.20.80">
    <property type="entry name" value="Glycosidases"/>
    <property type="match status" value="1"/>
</dbReference>
<dbReference type="EMBL" id="BMNQ01000035">
    <property type="protein sequence ID" value="GGK00232.1"/>
    <property type="molecule type" value="Genomic_DNA"/>
</dbReference>
<dbReference type="Pfam" id="PF22888">
    <property type="entry name" value="FIMAH"/>
    <property type="match status" value="1"/>
</dbReference>
<evidence type="ECO:0000256" key="7">
    <source>
        <dbReference type="RuleBase" id="RU004453"/>
    </source>
</evidence>
<evidence type="ECO:0000256" key="5">
    <source>
        <dbReference type="ARBA" id="ARBA00023295"/>
    </source>
</evidence>
<dbReference type="GO" id="GO:0006032">
    <property type="term" value="P:chitin catabolic process"/>
    <property type="evidence" value="ECO:0007669"/>
    <property type="project" value="UniProtKB-KW"/>
</dbReference>
<evidence type="ECO:0000256" key="4">
    <source>
        <dbReference type="ARBA" id="ARBA00023024"/>
    </source>
</evidence>
<dbReference type="PANTHER" id="PTHR11177">
    <property type="entry name" value="CHITINASE"/>
    <property type="match status" value="1"/>
</dbReference>
<dbReference type="InterPro" id="IPR001579">
    <property type="entry name" value="Glyco_hydro_18_chit_AS"/>
</dbReference>
<dbReference type="Pfam" id="PF00704">
    <property type="entry name" value="Glyco_hydro_18"/>
    <property type="match status" value="1"/>
</dbReference>
<evidence type="ECO:0000313" key="10">
    <source>
        <dbReference type="EMBL" id="GGK00232.1"/>
    </source>
</evidence>
<dbReference type="Gene3D" id="3.10.50.10">
    <property type="match status" value="1"/>
</dbReference>
<evidence type="ECO:0000313" key="11">
    <source>
        <dbReference type="Proteomes" id="UP000658382"/>
    </source>
</evidence>
<dbReference type="PROSITE" id="PS01095">
    <property type="entry name" value="GH18_1"/>
    <property type="match status" value="1"/>
</dbReference>
<evidence type="ECO:0000259" key="9">
    <source>
        <dbReference type="PROSITE" id="PS51910"/>
    </source>
</evidence>
<feature type="domain" description="GH18" evidence="9">
    <location>
        <begin position="133"/>
        <end position="496"/>
    </location>
</feature>
<keyword evidence="11" id="KW-1185">Reference proteome</keyword>
<proteinExistence type="inferred from homology"/>
<sequence length="498" mass="57673">MKYNSVVNLRSALVFAFFLTMCVVFLSESEKISAESSTSQIEAIQDMKTLVTHYKKDDDIMFEEVTHNLQIHLEALAHFEREGKKEKSIKHLKNLKKLINYQYENDLISEKAYHVLESNTEHLIQTKQNEKDPIVMGYWNGDKKLENFPANKLTHINYAFAYIDEEGNVHPDTSYEEAENDFNELNKYKEENPHIKSSISIGGWGPNSKYFSDVASTKKSREKFAQATIDKFIKKYNFDGIDIDWEFPVEGGVDELHYDPKDKENLTLLVKEFRDQLDQLEKKNNREYLLTAATPAGRYQSEGPYDPADSYDFEELSKYLDWIYLMAYDIGNGFSPVANFNTPMQPVNSDPTPNEIKKWNNVNGAVEYYQMQGVPSNQLVLGTAFYGRSFKVSNEENQGLYQEYESTGPSPQWSEIKKDYLTDPDWKKHWHSTAKVPWLFNSKTNMFLAYDNPKSINKKAQFINKHNLRGGMIWHLGLDDNQNSLLNALSNPVLKTNH</sequence>
<keyword evidence="4" id="KW-0146">Chitin degradation</keyword>
<dbReference type="SMART" id="SM00636">
    <property type="entry name" value="Glyco_18"/>
    <property type="match status" value="1"/>
</dbReference>
<dbReference type="PROSITE" id="PS51910">
    <property type="entry name" value="GH18_2"/>
    <property type="match status" value="1"/>
</dbReference>
<dbReference type="RefSeq" id="WP_188633261.1">
    <property type="nucleotide sequence ID" value="NZ_BMNQ01000035.1"/>
</dbReference>
<keyword evidence="8" id="KW-0175">Coiled coil</keyword>
<dbReference type="GO" id="GO:0008061">
    <property type="term" value="F:chitin binding"/>
    <property type="evidence" value="ECO:0007669"/>
    <property type="project" value="InterPro"/>
</dbReference>
<accession>A0A917UZD9</accession>
<comment type="similarity">
    <text evidence="7">Belongs to the glycosyl hydrolase 18 family.</text>
</comment>
<dbReference type="GO" id="GO:0005975">
    <property type="term" value="P:carbohydrate metabolic process"/>
    <property type="evidence" value="ECO:0007669"/>
    <property type="project" value="InterPro"/>
</dbReference>
<dbReference type="EC" id="3.2.1.14" evidence="2"/>
<dbReference type="GO" id="GO:0008843">
    <property type="term" value="F:endochitinase activity"/>
    <property type="evidence" value="ECO:0007669"/>
    <property type="project" value="UniProtKB-EC"/>
</dbReference>
<gene>
    <name evidence="10" type="ORF">GCM10007063_23230</name>
</gene>
<reference evidence="10" key="1">
    <citation type="journal article" date="2014" name="Int. J. Syst. Evol. Microbiol.">
        <title>Complete genome sequence of Corynebacterium casei LMG S-19264T (=DSM 44701T), isolated from a smear-ripened cheese.</title>
        <authorList>
            <consortium name="US DOE Joint Genome Institute (JGI-PGF)"/>
            <person name="Walter F."/>
            <person name="Albersmeier A."/>
            <person name="Kalinowski J."/>
            <person name="Ruckert C."/>
        </authorList>
    </citation>
    <scope>NUCLEOTIDE SEQUENCE</scope>
    <source>
        <strain evidence="10">JCM 12580</strain>
    </source>
</reference>
<dbReference type="InterPro" id="IPR011583">
    <property type="entry name" value="Chitinase_II/V-like_cat"/>
</dbReference>
<protein>
    <recommendedName>
        <fullName evidence="2">chitinase</fullName>
        <ecNumber evidence="2">3.2.1.14</ecNumber>
    </recommendedName>
</protein>
<keyword evidence="4" id="KW-0119">Carbohydrate metabolism</keyword>
<dbReference type="InterPro" id="IPR001223">
    <property type="entry name" value="Glyco_hydro18_cat"/>
</dbReference>
<comment type="catalytic activity">
    <reaction evidence="1">
        <text>Random endo-hydrolysis of N-acetyl-beta-D-glucosaminide (1-&gt;4)-beta-linkages in chitin and chitodextrins.</text>
        <dbReference type="EC" id="3.2.1.14"/>
    </reaction>
</comment>
<evidence type="ECO:0000256" key="8">
    <source>
        <dbReference type="SAM" id="Coils"/>
    </source>
</evidence>
<evidence type="ECO:0000256" key="6">
    <source>
        <dbReference type="RuleBase" id="RU000489"/>
    </source>
</evidence>
<feature type="coiled-coil region" evidence="8">
    <location>
        <begin position="263"/>
        <end position="290"/>
    </location>
</feature>
<dbReference type="Proteomes" id="UP000658382">
    <property type="component" value="Unassembled WGS sequence"/>
</dbReference>
<keyword evidence="4" id="KW-0624">Polysaccharide degradation</keyword>
<dbReference type="CDD" id="cd06548">
    <property type="entry name" value="GH18_chitinase"/>
    <property type="match status" value="1"/>
</dbReference>